<dbReference type="Proteomes" id="UP000265341">
    <property type="component" value="Unassembled WGS sequence"/>
</dbReference>
<dbReference type="EC" id="1.5.1.2" evidence="4 5"/>
<sequence length="262" mass="27763">MWMKLAMVGVGKMGRSILEGVLRSGFLSAGEIGVLDFPERTQQIAEQYAVNALNPEDLRRAERVLIGVQPKDFPALAPRIVHPNTGYISIMAGVSTTVLSRRLGTRRVVRAMPNVAATIGRSSTALTAPPEAEEAGDLEFARKLFATVGDIYDLPERLFNAFTGMSASAPAYIAVVAEALADGGVKQGIPRAQALKLAADVLVSTGELLRRKHPAVVKEEVASPGGTTIYGLAALEARSLRAALIEAVEAATIRGFALGEDE</sequence>
<evidence type="ECO:0000256" key="5">
    <source>
        <dbReference type="NCBIfam" id="TIGR00112"/>
    </source>
</evidence>
<evidence type="ECO:0000256" key="6">
    <source>
        <dbReference type="PIRSR" id="PIRSR000193-1"/>
    </source>
</evidence>
<evidence type="ECO:0000256" key="3">
    <source>
        <dbReference type="ARBA" id="ARBA00023002"/>
    </source>
</evidence>
<dbReference type="HAMAP" id="MF_01925">
    <property type="entry name" value="P5C_reductase"/>
    <property type="match status" value="1"/>
</dbReference>
<evidence type="ECO:0000259" key="8">
    <source>
        <dbReference type="Pfam" id="PF03807"/>
    </source>
</evidence>
<dbReference type="EMBL" id="QWLA01000015">
    <property type="protein sequence ID" value="RIH87875.1"/>
    <property type="molecule type" value="Genomic_DNA"/>
</dbReference>
<keyword evidence="11" id="KW-1185">Reference proteome</keyword>
<dbReference type="InterPro" id="IPR028939">
    <property type="entry name" value="P5C_Rdtase_cat_N"/>
</dbReference>
<proteinExistence type="inferred from homology"/>
<dbReference type="GO" id="GO:0005737">
    <property type="term" value="C:cytoplasm"/>
    <property type="evidence" value="ECO:0007669"/>
    <property type="project" value="UniProtKB-SubCell"/>
</dbReference>
<dbReference type="SUPFAM" id="SSF51735">
    <property type="entry name" value="NAD(P)-binding Rossmann-fold domains"/>
    <property type="match status" value="1"/>
</dbReference>
<dbReference type="InterPro" id="IPR036291">
    <property type="entry name" value="NAD(P)-bd_dom_sf"/>
</dbReference>
<dbReference type="GO" id="GO:0055129">
    <property type="term" value="P:L-proline biosynthetic process"/>
    <property type="evidence" value="ECO:0007669"/>
    <property type="project" value="UniProtKB-UniRule"/>
</dbReference>
<dbReference type="NCBIfam" id="TIGR00112">
    <property type="entry name" value="proC"/>
    <property type="match status" value="1"/>
</dbReference>
<dbReference type="PANTHER" id="PTHR11645">
    <property type="entry name" value="PYRROLINE-5-CARBOXYLATE REDUCTASE"/>
    <property type="match status" value="1"/>
</dbReference>
<dbReference type="InterPro" id="IPR008927">
    <property type="entry name" value="6-PGluconate_DH-like_C_sf"/>
</dbReference>
<comment type="catalytic activity">
    <reaction evidence="4 7">
        <text>L-proline + NADP(+) = (S)-1-pyrroline-5-carboxylate + NADPH + 2 H(+)</text>
        <dbReference type="Rhea" id="RHEA:14109"/>
        <dbReference type="ChEBI" id="CHEBI:15378"/>
        <dbReference type="ChEBI" id="CHEBI:17388"/>
        <dbReference type="ChEBI" id="CHEBI:57783"/>
        <dbReference type="ChEBI" id="CHEBI:58349"/>
        <dbReference type="ChEBI" id="CHEBI:60039"/>
        <dbReference type="EC" id="1.5.1.2"/>
    </reaction>
</comment>
<comment type="subcellular location">
    <subcellularLocation>
        <location evidence="4">Cytoplasm</location>
    </subcellularLocation>
</comment>
<dbReference type="UniPathway" id="UPA00098">
    <property type="reaction ID" value="UER00361"/>
</dbReference>
<comment type="function">
    <text evidence="4">Catalyzes the reduction of 1-pyrroline-5-carboxylate (PCA) to L-proline.</text>
</comment>
<keyword evidence="2 4" id="KW-0521">NADP</keyword>
<keyword evidence="3 4" id="KW-0560">Oxidoreductase</keyword>
<feature type="binding site" evidence="6">
    <location>
        <position position="54"/>
    </location>
    <ligand>
        <name>NADPH</name>
        <dbReference type="ChEBI" id="CHEBI:57783"/>
    </ligand>
</feature>
<feature type="domain" description="Pyrroline-5-carboxylate reductase catalytic N-terminal" evidence="8">
    <location>
        <begin position="4"/>
        <end position="93"/>
    </location>
</feature>
<dbReference type="PIRSF" id="PIRSF000193">
    <property type="entry name" value="Pyrrol-5-carb_rd"/>
    <property type="match status" value="1"/>
</dbReference>
<name>A0A399EW65_9DEIN</name>
<dbReference type="Pfam" id="PF03807">
    <property type="entry name" value="F420_oxidored"/>
    <property type="match status" value="1"/>
</dbReference>
<keyword evidence="4" id="KW-0963">Cytoplasm</keyword>
<protein>
    <recommendedName>
        <fullName evidence="4 5">Pyrroline-5-carboxylate reductase</fullName>
        <shortName evidence="4">P5C reductase</shortName>
        <shortName evidence="4">P5CR</shortName>
        <ecNumber evidence="4 5">1.5.1.2</ecNumber>
    </recommendedName>
    <alternativeName>
        <fullName evidence="4">PCA reductase</fullName>
    </alternativeName>
</protein>
<accession>A0A399EW65</accession>
<organism evidence="10 11">
    <name type="scientific">Calidithermus roseus</name>
    <dbReference type="NCBI Taxonomy" id="1644118"/>
    <lineage>
        <taxon>Bacteria</taxon>
        <taxon>Thermotogati</taxon>
        <taxon>Deinococcota</taxon>
        <taxon>Deinococci</taxon>
        <taxon>Thermales</taxon>
        <taxon>Thermaceae</taxon>
        <taxon>Calidithermus</taxon>
    </lineage>
</organism>
<comment type="caution">
    <text evidence="10">The sequence shown here is derived from an EMBL/GenBank/DDBJ whole genome shotgun (WGS) entry which is preliminary data.</text>
</comment>
<evidence type="ECO:0000256" key="4">
    <source>
        <dbReference type="HAMAP-Rule" id="MF_01925"/>
    </source>
</evidence>
<evidence type="ECO:0000313" key="10">
    <source>
        <dbReference type="EMBL" id="RIH87875.1"/>
    </source>
</evidence>
<keyword evidence="4 7" id="KW-0641">Proline biosynthesis</keyword>
<evidence type="ECO:0000256" key="7">
    <source>
        <dbReference type="RuleBase" id="RU003903"/>
    </source>
</evidence>
<gene>
    <name evidence="4 10" type="primary">proC</name>
    <name evidence="10" type="ORF">Mrose_01113</name>
</gene>
<dbReference type="InterPro" id="IPR029036">
    <property type="entry name" value="P5CR_dimer"/>
</dbReference>
<dbReference type="PANTHER" id="PTHR11645:SF0">
    <property type="entry name" value="PYRROLINE-5-CARBOXYLATE REDUCTASE 3"/>
    <property type="match status" value="1"/>
</dbReference>
<keyword evidence="4 7" id="KW-0028">Amino-acid biosynthesis</keyword>
<dbReference type="SUPFAM" id="SSF48179">
    <property type="entry name" value="6-phosphogluconate dehydrogenase C-terminal domain-like"/>
    <property type="match status" value="1"/>
</dbReference>
<dbReference type="FunFam" id="1.10.3730.10:FF:000001">
    <property type="entry name" value="Pyrroline-5-carboxylate reductase"/>
    <property type="match status" value="1"/>
</dbReference>
<dbReference type="InterPro" id="IPR000304">
    <property type="entry name" value="Pyrroline-COOH_reductase"/>
</dbReference>
<comment type="catalytic activity">
    <reaction evidence="4">
        <text>L-proline + NAD(+) = (S)-1-pyrroline-5-carboxylate + NADH + 2 H(+)</text>
        <dbReference type="Rhea" id="RHEA:14105"/>
        <dbReference type="ChEBI" id="CHEBI:15378"/>
        <dbReference type="ChEBI" id="CHEBI:17388"/>
        <dbReference type="ChEBI" id="CHEBI:57540"/>
        <dbReference type="ChEBI" id="CHEBI:57945"/>
        <dbReference type="ChEBI" id="CHEBI:60039"/>
        <dbReference type="EC" id="1.5.1.2"/>
    </reaction>
</comment>
<dbReference type="AlphaFoldDB" id="A0A399EW65"/>
<dbReference type="InterPro" id="IPR053790">
    <property type="entry name" value="P5CR-like_CS"/>
</dbReference>
<evidence type="ECO:0000256" key="2">
    <source>
        <dbReference type="ARBA" id="ARBA00022857"/>
    </source>
</evidence>
<comment type="pathway">
    <text evidence="4 7">Amino-acid biosynthesis; L-proline biosynthesis; L-proline from L-glutamate 5-semialdehyde: step 1/1.</text>
</comment>
<reference evidence="10 11" key="1">
    <citation type="submission" date="2018-08" db="EMBL/GenBank/DDBJ databases">
        <title>Meiothermus roseus NBRC 110900 genome sequencing project.</title>
        <authorList>
            <person name="Da Costa M.S."/>
            <person name="Albuquerque L."/>
            <person name="Raposo P."/>
            <person name="Froufe H.J.C."/>
            <person name="Barroso C.S."/>
            <person name="Egas C."/>
        </authorList>
    </citation>
    <scope>NUCLEOTIDE SEQUENCE [LARGE SCALE GENOMIC DNA]</scope>
    <source>
        <strain evidence="10 11">NBRC 110900</strain>
    </source>
</reference>
<dbReference type="Gene3D" id="3.40.50.720">
    <property type="entry name" value="NAD(P)-binding Rossmann-like Domain"/>
    <property type="match status" value="1"/>
</dbReference>
<dbReference type="GO" id="GO:0004735">
    <property type="term" value="F:pyrroline-5-carboxylate reductase activity"/>
    <property type="evidence" value="ECO:0007669"/>
    <property type="project" value="UniProtKB-UniRule"/>
</dbReference>
<feature type="domain" description="Pyrroline-5-carboxylate reductase dimerisation" evidence="9">
    <location>
        <begin position="156"/>
        <end position="254"/>
    </location>
</feature>
<evidence type="ECO:0000313" key="11">
    <source>
        <dbReference type="Proteomes" id="UP000265341"/>
    </source>
</evidence>
<dbReference type="Gene3D" id="1.10.3730.10">
    <property type="entry name" value="ProC C-terminal domain-like"/>
    <property type="match status" value="1"/>
</dbReference>
<evidence type="ECO:0000259" key="9">
    <source>
        <dbReference type="Pfam" id="PF14748"/>
    </source>
</evidence>
<dbReference type="PROSITE" id="PS00521">
    <property type="entry name" value="P5CR"/>
    <property type="match status" value="1"/>
</dbReference>
<evidence type="ECO:0000256" key="1">
    <source>
        <dbReference type="ARBA" id="ARBA00005525"/>
    </source>
</evidence>
<dbReference type="Pfam" id="PF14748">
    <property type="entry name" value="P5CR_dimer"/>
    <property type="match status" value="1"/>
</dbReference>
<comment type="similarity">
    <text evidence="1 4 7">Belongs to the pyrroline-5-carboxylate reductase family.</text>
</comment>